<feature type="compositionally biased region" description="Acidic residues" evidence="1">
    <location>
        <begin position="1"/>
        <end position="29"/>
    </location>
</feature>
<keyword evidence="3" id="KW-1185">Reference proteome</keyword>
<evidence type="ECO:0000313" key="2">
    <source>
        <dbReference type="EMBL" id="KAF7404253.1"/>
    </source>
</evidence>
<evidence type="ECO:0000313" key="3">
    <source>
        <dbReference type="Proteomes" id="UP000600918"/>
    </source>
</evidence>
<gene>
    <name evidence="2" type="ORF">H0235_014947</name>
</gene>
<organism evidence="2 3">
    <name type="scientific">Vespula pensylvanica</name>
    <name type="common">Western yellow jacket</name>
    <name type="synonym">Wasp</name>
    <dbReference type="NCBI Taxonomy" id="30213"/>
    <lineage>
        <taxon>Eukaryota</taxon>
        <taxon>Metazoa</taxon>
        <taxon>Ecdysozoa</taxon>
        <taxon>Arthropoda</taxon>
        <taxon>Hexapoda</taxon>
        <taxon>Insecta</taxon>
        <taxon>Pterygota</taxon>
        <taxon>Neoptera</taxon>
        <taxon>Endopterygota</taxon>
        <taxon>Hymenoptera</taxon>
        <taxon>Apocrita</taxon>
        <taxon>Aculeata</taxon>
        <taxon>Vespoidea</taxon>
        <taxon>Vespidae</taxon>
        <taxon>Vespinae</taxon>
        <taxon>Vespula</taxon>
    </lineage>
</organism>
<proteinExistence type="predicted"/>
<accession>A0A834NE92</accession>
<feature type="region of interest" description="Disordered" evidence="1">
    <location>
        <begin position="1"/>
        <end position="32"/>
    </location>
</feature>
<evidence type="ECO:0000256" key="1">
    <source>
        <dbReference type="SAM" id="MobiDB-lite"/>
    </source>
</evidence>
<dbReference type="AlphaFoldDB" id="A0A834NE92"/>
<name>A0A834NE92_VESPE</name>
<protein>
    <submittedName>
        <fullName evidence="2">Uncharacterized protein</fullName>
    </submittedName>
</protein>
<dbReference type="Proteomes" id="UP000600918">
    <property type="component" value="Unassembled WGS sequence"/>
</dbReference>
<dbReference type="EMBL" id="JACSDY010000016">
    <property type="protein sequence ID" value="KAF7404253.1"/>
    <property type="molecule type" value="Genomic_DNA"/>
</dbReference>
<comment type="caution">
    <text evidence="2">The sequence shown here is derived from an EMBL/GenBank/DDBJ whole genome shotgun (WGS) entry which is preliminary data.</text>
</comment>
<reference evidence="2" key="1">
    <citation type="journal article" date="2020" name="G3 (Bethesda)">
        <title>High-Quality Assemblies for Three Invasive Social Wasps from the &lt;i&gt;Vespula&lt;/i&gt; Genus.</title>
        <authorList>
            <person name="Harrop T.W.R."/>
            <person name="Guhlin J."/>
            <person name="McLaughlin G.M."/>
            <person name="Permina E."/>
            <person name="Stockwell P."/>
            <person name="Gilligan J."/>
            <person name="Le Lec M.F."/>
            <person name="Gruber M.A.M."/>
            <person name="Quinn O."/>
            <person name="Lovegrove M."/>
            <person name="Duncan E.J."/>
            <person name="Remnant E.J."/>
            <person name="Van Eeckhoven J."/>
            <person name="Graham B."/>
            <person name="Knapp R.A."/>
            <person name="Langford K.W."/>
            <person name="Kronenberg Z."/>
            <person name="Press M.O."/>
            <person name="Eacker S.M."/>
            <person name="Wilson-Rankin E.E."/>
            <person name="Purcell J."/>
            <person name="Lester P.J."/>
            <person name="Dearden P.K."/>
        </authorList>
    </citation>
    <scope>NUCLEOTIDE SEQUENCE</scope>
    <source>
        <strain evidence="2">Volc-1</strain>
    </source>
</reference>
<sequence length="84" mass="9954">MKKKEEEEEEEKEGEEGGEEEEEEEEEEETLKNISSLLEKRFSLFRLTAGGQPRRSSGPPKERISMDTELFHELYKDFFLELEP</sequence>